<gene>
    <name evidence="1" type="ORF">CCMP2556_LOCUS41917</name>
</gene>
<reference evidence="1 2" key="1">
    <citation type="submission" date="2024-02" db="EMBL/GenBank/DDBJ databases">
        <authorList>
            <person name="Chen Y."/>
            <person name="Shah S."/>
            <person name="Dougan E. K."/>
            <person name="Thang M."/>
            <person name="Chan C."/>
        </authorList>
    </citation>
    <scope>NUCLEOTIDE SEQUENCE [LARGE SCALE GENOMIC DNA]</scope>
</reference>
<proteinExistence type="predicted"/>
<protein>
    <submittedName>
        <fullName evidence="1">Uncharacterized protein</fullName>
    </submittedName>
</protein>
<dbReference type="EMBL" id="CAXAMN010024417">
    <property type="protein sequence ID" value="CAK9086545.1"/>
    <property type="molecule type" value="Genomic_DNA"/>
</dbReference>
<evidence type="ECO:0000313" key="2">
    <source>
        <dbReference type="Proteomes" id="UP001642484"/>
    </source>
</evidence>
<organism evidence="1 2">
    <name type="scientific">Durusdinium trenchii</name>
    <dbReference type="NCBI Taxonomy" id="1381693"/>
    <lineage>
        <taxon>Eukaryota</taxon>
        <taxon>Sar</taxon>
        <taxon>Alveolata</taxon>
        <taxon>Dinophyceae</taxon>
        <taxon>Suessiales</taxon>
        <taxon>Symbiodiniaceae</taxon>
        <taxon>Durusdinium</taxon>
    </lineage>
</organism>
<keyword evidence="2" id="KW-1185">Reference proteome</keyword>
<comment type="caution">
    <text evidence="1">The sequence shown here is derived from an EMBL/GenBank/DDBJ whole genome shotgun (WGS) entry which is preliminary data.</text>
</comment>
<dbReference type="Proteomes" id="UP001642484">
    <property type="component" value="Unassembled WGS sequence"/>
</dbReference>
<evidence type="ECO:0000313" key="1">
    <source>
        <dbReference type="EMBL" id="CAK9086545.1"/>
    </source>
</evidence>
<accession>A0ABP0QGG0</accession>
<sequence>MSDVPTVLVTVWSLGGEVLCQVRVPQEITLQQLKGTIGQAAQCHVTRADHLCCGAETWKDLLSRPLMQLSDQVEVTWVKKEELQEGDELFYCGPSMASNSLVERGAVCTLRGGSNSHRDYTLVFFPQANTSLVVHRLHLSRSPPNAVPLPAGCDVGETFFYCGPLRRIGGRVLTPGARGEVVEAGLLEGSLRLRFQGFGFTLFSVEMQNLSKEAPRGCCSSIPWSFFLQALQQCAACAAYLCGRWRGL</sequence>
<name>A0ABP0QGG0_9DINO</name>